<dbReference type="Pfam" id="PF10387">
    <property type="entry name" value="DUF2442"/>
    <property type="match status" value="1"/>
</dbReference>
<evidence type="ECO:0000313" key="3">
    <source>
        <dbReference type="EMBL" id="VFK77316.1"/>
    </source>
</evidence>
<dbReference type="Gene3D" id="3.30.2020.10">
    <property type="entry name" value="NE0471-like N-terminal domain"/>
    <property type="match status" value="1"/>
</dbReference>
<dbReference type="AlphaFoldDB" id="A0A450XFA0"/>
<dbReference type="EMBL" id="CAADFQ010000122">
    <property type="protein sequence ID" value="VFK35504.1"/>
    <property type="molecule type" value="Genomic_DNA"/>
</dbReference>
<dbReference type="EMBL" id="CAADFO010000031">
    <property type="protein sequence ID" value="VFK27938.1"/>
    <property type="molecule type" value="Genomic_DNA"/>
</dbReference>
<gene>
    <name evidence="1" type="ORF">BECKMB1821G_GA0114241_103141</name>
    <name evidence="3" type="ORF">BECKMB1821H_GA0114242_11229</name>
    <name evidence="2" type="ORF">BECKMB1821I_GA0114274_11228</name>
</gene>
<accession>A0A450XFA0</accession>
<dbReference type="InterPro" id="IPR036782">
    <property type="entry name" value="NE0471-like_N"/>
</dbReference>
<dbReference type="EMBL" id="CAADGH010000122">
    <property type="protein sequence ID" value="VFK77316.1"/>
    <property type="molecule type" value="Genomic_DNA"/>
</dbReference>
<dbReference type="SUPFAM" id="SSF143880">
    <property type="entry name" value="NE0471 N-terminal domain-like"/>
    <property type="match status" value="1"/>
</dbReference>
<proteinExistence type="predicted"/>
<organism evidence="1">
    <name type="scientific">Candidatus Kentrum sp. MB</name>
    <dbReference type="NCBI Taxonomy" id="2138164"/>
    <lineage>
        <taxon>Bacteria</taxon>
        <taxon>Pseudomonadati</taxon>
        <taxon>Pseudomonadota</taxon>
        <taxon>Gammaproteobacteria</taxon>
        <taxon>Candidatus Kentrum</taxon>
    </lineage>
</organism>
<protein>
    <recommendedName>
        <fullName evidence="4">DUF2442 domain-containing protein</fullName>
    </recommendedName>
</protein>
<evidence type="ECO:0000313" key="1">
    <source>
        <dbReference type="EMBL" id="VFK27938.1"/>
    </source>
</evidence>
<evidence type="ECO:0008006" key="4">
    <source>
        <dbReference type="Google" id="ProtNLM"/>
    </source>
</evidence>
<sequence>MYWDVTIVKPKPDYKLYVETEDGRKGIFEMTPYIDKGVFRELKNVDYFKQVHILFGAITWPHEQDIAPETLIEEMQPVQSEPV</sequence>
<reference evidence="1" key="1">
    <citation type="submission" date="2019-02" db="EMBL/GenBank/DDBJ databases">
        <authorList>
            <person name="Gruber-Vodicka R. H."/>
            <person name="Seah K. B. B."/>
        </authorList>
    </citation>
    <scope>NUCLEOTIDE SEQUENCE</scope>
    <source>
        <strain evidence="1">BECK_BZ197</strain>
        <strain evidence="3">BECK_BZ198</strain>
        <strain evidence="2">BECK_BZ199</strain>
    </source>
</reference>
<name>A0A450XFA0_9GAMM</name>
<evidence type="ECO:0000313" key="2">
    <source>
        <dbReference type="EMBL" id="VFK35504.1"/>
    </source>
</evidence>
<dbReference type="InterPro" id="IPR018841">
    <property type="entry name" value="DUF2442"/>
</dbReference>